<proteinExistence type="predicted"/>
<evidence type="ECO:0000313" key="3">
    <source>
        <dbReference type="EMBL" id="XDT71648.1"/>
    </source>
</evidence>
<dbReference type="EMBL" id="CP154858">
    <property type="protein sequence ID" value="XDT71648.1"/>
    <property type="molecule type" value="Genomic_DNA"/>
</dbReference>
<protein>
    <submittedName>
        <fullName evidence="3">WYL domain-containing protein</fullName>
    </submittedName>
</protein>
<evidence type="ECO:0000259" key="1">
    <source>
        <dbReference type="Pfam" id="PF13280"/>
    </source>
</evidence>
<dbReference type="InterPro" id="IPR026881">
    <property type="entry name" value="WYL_dom"/>
</dbReference>
<dbReference type="RefSeq" id="WP_369600674.1">
    <property type="nucleotide sequence ID" value="NZ_CP154858.1"/>
</dbReference>
<dbReference type="PANTHER" id="PTHR34580:SF1">
    <property type="entry name" value="PROTEIN PAFC"/>
    <property type="match status" value="1"/>
</dbReference>
<evidence type="ECO:0000259" key="2">
    <source>
        <dbReference type="Pfam" id="PF25583"/>
    </source>
</evidence>
<gene>
    <name evidence="3" type="ORF">AAIA72_12630</name>
</gene>
<feature type="domain" description="WCX" evidence="2">
    <location>
        <begin position="286"/>
        <end position="354"/>
    </location>
</feature>
<name>A0AB39UTQ0_9GAMM</name>
<reference evidence="3" key="1">
    <citation type="submission" date="2024-05" db="EMBL/GenBank/DDBJ databases">
        <title>Genome sequencing of novel strain.</title>
        <authorList>
            <person name="Ganbat D."/>
            <person name="Ganbat S."/>
            <person name="Lee S.-J."/>
        </authorList>
    </citation>
    <scope>NUCLEOTIDE SEQUENCE</scope>
    <source>
        <strain evidence="3">SMD15-11</strain>
    </source>
</reference>
<sequence length="361" mass="41713">MRTFLRRLAILDYLKRSRVPRTTGDILQHLRDADYVDNETSEPAALRLVQRDLNFLLGEVDEDGEPDNPFGLTVEQGPRRTLYWALEPWSDMRFDWERMPAFMALTLGMTGKHLAPILPAGTRDELAWFLEQAERRLSQAHRGLRPHHYGRLKDSVEFFQRGHALQAAPYDPLVLDTLYRAIILGRMLGFEYRSARGLSTYRVHVYGVAILLPKLYLVARKDDGETLQTFLVHRIHSAWLEPGSARVDPGFNLRQWLESGEMEMYLDPADRDLYTLRLTFPSRTLRPGLLDDLRDSPISPDQTLTKDAQGNWHLTARVRRTVQLRHWLLSVADVARIDAPDCIRQDVKTLLHTILAQQKDT</sequence>
<organism evidence="3">
    <name type="scientific">Thermohahella caldifontis</name>
    <dbReference type="NCBI Taxonomy" id="3142973"/>
    <lineage>
        <taxon>Bacteria</taxon>
        <taxon>Pseudomonadati</taxon>
        <taxon>Pseudomonadota</taxon>
        <taxon>Gammaproteobacteria</taxon>
        <taxon>Oceanospirillales</taxon>
        <taxon>Hahellaceae</taxon>
        <taxon>Thermohahella</taxon>
    </lineage>
</organism>
<dbReference type="InterPro" id="IPR057727">
    <property type="entry name" value="WCX_dom"/>
</dbReference>
<dbReference type="KEGG" id="tcd:AAIA72_12630"/>
<accession>A0AB39UTQ0</accession>
<dbReference type="Pfam" id="PF13280">
    <property type="entry name" value="WYL"/>
    <property type="match status" value="1"/>
</dbReference>
<dbReference type="AlphaFoldDB" id="A0AB39UTQ0"/>
<dbReference type="InterPro" id="IPR051534">
    <property type="entry name" value="CBASS_pafABC_assoc_protein"/>
</dbReference>
<dbReference type="Pfam" id="PF25583">
    <property type="entry name" value="WCX"/>
    <property type="match status" value="1"/>
</dbReference>
<feature type="domain" description="WYL" evidence="1">
    <location>
        <begin position="174"/>
        <end position="238"/>
    </location>
</feature>
<dbReference type="PANTHER" id="PTHR34580">
    <property type="match status" value="1"/>
</dbReference>